<keyword evidence="1" id="KW-0808">Transferase</keyword>
<keyword evidence="3" id="KW-0547">Nucleotide-binding</keyword>
<dbReference type="OrthoDB" id="890870at2"/>
<evidence type="ECO:0000256" key="5">
    <source>
        <dbReference type="SAM" id="Phobius"/>
    </source>
</evidence>
<keyword evidence="2" id="KW-0479">Metal-binding</keyword>
<dbReference type="eggNOG" id="COG4251">
    <property type="taxonomic scope" value="Bacteria"/>
</dbReference>
<dbReference type="PANTHER" id="PTHR24423:SF633">
    <property type="entry name" value="ETHYLENE RECEPTOR 2"/>
    <property type="match status" value="1"/>
</dbReference>
<name>E4TUZ8_MARTH</name>
<evidence type="ECO:0000313" key="7">
    <source>
        <dbReference type="EMBL" id="ADR21103.1"/>
    </source>
</evidence>
<dbReference type="AlphaFoldDB" id="E4TUZ8"/>
<feature type="transmembrane region" description="Helical" evidence="5">
    <location>
        <begin position="20"/>
        <end position="44"/>
    </location>
</feature>
<feature type="transmembrane region" description="Helical" evidence="5">
    <location>
        <begin position="86"/>
        <end position="104"/>
    </location>
</feature>
<dbReference type="GO" id="GO:0046872">
    <property type="term" value="F:metal ion binding"/>
    <property type="evidence" value="ECO:0007669"/>
    <property type="project" value="UniProtKB-KW"/>
</dbReference>
<keyword evidence="5" id="KW-0812">Transmembrane</keyword>
<evidence type="ECO:0000256" key="3">
    <source>
        <dbReference type="ARBA" id="ARBA00022741"/>
    </source>
</evidence>
<feature type="transmembrane region" description="Helical" evidence="5">
    <location>
        <begin position="56"/>
        <end position="80"/>
    </location>
</feature>
<accession>E4TUZ8</accession>
<dbReference type="STRING" id="643867.Ftrac_1108"/>
<dbReference type="Pfam" id="PF25487">
    <property type="entry name" value="ETR1_N"/>
    <property type="match status" value="1"/>
</dbReference>
<organism evidence="7 8">
    <name type="scientific">Marivirga tractuosa (strain ATCC 23168 / DSM 4126 / NBRC 15989 / NCIMB 1408 / VKM B-1430 / H-43)</name>
    <name type="common">Microscilla tractuosa</name>
    <name type="synonym">Flexibacter tractuosus</name>
    <dbReference type="NCBI Taxonomy" id="643867"/>
    <lineage>
        <taxon>Bacteria</taxon>
        <taxon>Pseudomonadati</taxon>
        <taxon>Bacteroidota</taxon>
        <taxon>Cytophagia</taxon>
        <taxon>Cytophagales</taxon>
        <taxon>Marivirgaceae</taxon>
        <taxon>Marivirga</taxon>
    </lineage>
</organism>
<dbReference type="GO" id="GO:0005524">
    <property type="term" value="F:ATP binding"/>
    <property type="evidence" value="ECO:0007669"/>
    <property type="project" value="UniProtKB-KW"/>
</dbReference>
<evidence type="ECO:0000256" key="1">
    <source>
        <dbReference type="ARBA" id="ARBA00022679"/>
    </source>
</evidence>
<keyword evidence="7" id="KW-0418">Kinase</keyword>
<dbReference type="RefSeq" id="WP_013453254.1">
    <property type="nucleotide sequence ID" value="NC_014759.1"/>
</dbReference>
<evidence type="ECO:0000259" key="6">
    <source>
        <dbReference type="Pfam" id="PF25487"/>
    </source>
</evidence>
<evidence type="ECO:0000313" key="8">
    <source>
        <dbReference type="Proteomes" id="UP000008720"/>
    </source>
</evidence>
<dbReference type="GO" id="GO:0016301">
    <property type="term" value="F:kinase activity"/>
    <property type="evidence" value="ECO:0007669"/>
    <property type="project" value="UniProtKB-KW"/>
</dbReference>
<dbReference type="HOGENOM" id="CLU_1765831_0_0_10"/>
<dbReference type="EMBL" id="CP002349">
    <property type="protein sequence ID" value="ADR21103.1"/>
    <property type="molecule type" value="Genomic_DNA"/>
</dbReference>
<feature type="domain" description="Ethylene receptor 1-like N-terminal" evidence="6">
    <location>
        <begin position="22"/>
        <end position="110"/>
    </location>
</feature>
<protein>
    <submittedName>
        <fullName evidence="7">Histidine kinase</fullName>
    </submittedName>
</protein>
<dbReference type="GO" id="GO:0038199">
    <property type="term" value="F:ethylene receptor activity"/>
    <property type="evidence" value="ECO:0007669"/>
    <property type="project" value="TreeGrafter"/>
</dbReference>
<dbReference type="PANTHER" id="PTHR24423">
    <property type="entry name" value="TWO-COMPONENT SENSOR HISTIDINE KINASE"/>
    <property type="match status" value="1"/>
</dbReference>
<dbReference type="KEGG" id="mtt:Ftrac_1108"/>
<dbReference type="InterPro" id="IPR058544">
    <property type="entry name" value="ETR1_N"/>
</dbReference>
<keyword evidence="4" id="KW-0067">ATP-binding</keyword>
<evidence type="ECO:0000256" key="4">
    <source>
        <dbReference type="ARBA" id="ARBA00022840"/>
    </source>
</evidence>
<evidence type="ECO:0000256" key="2">
    <source>
        <dbReference type="ARBA" id="ARBA00022723"/>
    </source>
</evidence>
<dbReference type="GO" id="GO:0051740">
    <property type="term" value="F:ethylene binding"/>
    <property type="evidence" value="ECO:0007669"/>
    <property type="project" value="TreeGrafter"/>
</dbReference>
<keyword evidence="5" id="KW-0472">Membrane</keyword>
<proteinExistence type="predicted"/>
<dbReference type="Proteomes" id="UP000008720">
    <property type="component" value="Chromosome"/>
</dbReference>
<sequence>MADDWPARWVCGEWSSFHGWLYITSDIAILLAYFVIPAIIIFFIQKRHNLPFLPVFWLFGAFIILCGSTHLIDAIMFYWPGYRLSALLRALTALVSLATAFVLIRDLSKLIETKPEDKLKTYQLEKQVKQYEAEIEALKQQLDNQQG</sequence>
<gene>
    <name evidence="7" type="ordered locus">Ftrac_1108</name>
</gene>
<reference evidence="7 8" key="1">
    <citation type="journal article" date="2011" name="Stand. Genomic Sci.">
        <title>Complete genome sequence of Marivirga tractuosa type strain (H-43).</title>
        <authorList>
            <person name="Pagani I."/>
            <person name="Chertkov O."/>
            <person name="Lapidus A."/>
            <person name="Lucas S."/>
            <person name="Del Rio T.G."/>
            <person name="Tice H."/>
            <person name="Copeland A."/>
            <person name="Cheng J.F."/>
            <person name="Nolan M."/>
            <person name="Saunders E."/>
            <person name="Pitluck S."/>
            <person name="Held B."/>
            <person name="Goodwin L."/>
            <person name="Liolios K."/>
            <person name="Ovchinikova G."/>
            <person name="Ivanova N."/>
            <person name="Mavromatis K."/>
            <person name="Pati A."/>
            <person name="Chen A."/>
            <person name="Palaniappan K."/>
            <person name="Land M."/>
            <person name="Hauser L."/>
            <person name="Jeffries C.D."/>
            <person name="Detter J.C."/>
            <person name="Han C."/>
            <person name="Tapia R."/>
            <person name="Ngatchou-Djao O.D."/>
            <person name="Rohde M."/>
            <person name="Goker M."/>
            <person name="Spring S."/>
            <person name="Sikorski J."/>
            <person name="Woyke T."/>
            <person name="Bristow J."/>
            <person name="Eisen J.A."/>
            <person name="Markowitz V."/>
            <person name="Hugenholtz P."/>
            <person name="Klenk H.P."/>
            <person name="Kyrpides N.C."/>
        </authorList>
    </citation>
    <scope>NUCLEOTIDE SEQUENCE [LARGE SCALE GENOMIC DNA]</scope>
    <source>
        <strain evidence="8">ATCC 23168 / DSM 4126 / NBRC 15989 / NCIMB 1408 / VKM B-1430 / H-43</strain>
    </source>
</reference>
<keyword evidence="5" id="KW-1133">Transmembrane helix</keyword>
<keyword evidence="8" id="KW-1185">Reference proteome</keyword>